<evidence type="ECO:0000256" key="3">
    <source>
        <dbReference type="ARBA" id="ARBA00022833"/>
    </source>
</evidence>
<dbReference type="InterPro" id="IPR027370">
    <property type="entry name" value="Znf-RING_euk"/>
</dbReference>
<keyword evidence="2 4" id="KW-0863">Zinc-finger</keyword>
<dbReference type="SUPFAM" id="SSF57850">
    <property type="entry name" value="RING/U-box"/>
    <property type="match status" value="1"/>
</dbReference>
<reference evidence="6" key="1">
    <citation type="journal article" date="2017" name="Science">
        <title>Giant viruses with an expanded complement of translation system components.</title>
        <authorList>
            <person name="Schulz F."/>
            <person name="Yutin N."/>
            <person name="Ivanova N.N."/>
            <person name="Ortega D.R."/>
            <person name="Lee T.K."/>
            <person name="Vierheilig J."/>
            <person name="Daims H."/>
            <person name="Horn M."/>
            <person name="Wagner M."/>
            <person name="Jensen G.J."/>
            <person name="Kyrpides N.C."/>
            <person name="Koonin E.V."/>
            <person name="Woyke T."/>
        </authorList>
    </citation>
    <scope>NUCLEOTIDE SEQUENCE</scope>
    <source>
        <strain evidence="6">KNV1</strain>
    </source>
</reference>
<proteinExistence type="predicted"/>
<evidence type="ECO:0000256" key="4">
    <source>
        <dbReference type="PROSITE-ProRule" id="PRU00175"/>
    </source>
</evidence>
<accession>A0A1V0SIR4</accession>
<keyword evidence="3" id="KW-0862">Zinc</keyword>
<evidence type="ECO:0000256" key="1">
    <source>
        <dbReference type="ARBA" id="ARBA00022723"/>
    </source>
</evidence>
<sequence>MEQDLGKKILIESILCLNYGWKQHPKSTIDKQCEICLDSMKDKYVLETNCGHCFDYDCIMFSMVDFKFYKCPSCQKSYKKVNLST</sequence>
<evidence type="ECO:0000259" key="5">
    <source>
        <dbReference type="PROSITE" id="PS50089"/>
    </source>
</evidence>
<dbReference type="InterPro" id="IPR013083">
    <property type="entry name" value="Znf_RING/FYVE/PHD"/>
</dbReference>
<dbReference type="Pfam" id="PF13445">
    <property type="entry name" value="zf-RING_UBOX"/>
    <property type="match status" value="1"/>
</dbReference>
<gene>
    <name evidence="6" type="ORF">Klosneuvirus_1_391</name>
</gene>
<dbReference type="SMART" id="SM00184">
    <property type="entry name" value="RING"/>
    <property type="match status" value="1"/>
</dbReference>
<dbReference type="InterPro" id="IPR001841">
    <property type="entry name" value="Znf_RING"/>
</dbReference>
<organism evidence="6">
    <name type="scientific">Klosneuvirus KNV1</name>
    <dbReference type="NCBI Taxonomy" id="1977640"/>
    <lineage>
        <taxon>Viruses</taxon>
        <taxon>Varidnaviria</taxon>
        <taxon>Bamfordvirae</taxon>
        <taxon>Nucleocytoviricota</taxon>
        <taxon>Megaviricetes</taxon>
        <taxon>Imitervirales</taxon>
        <taxon>Mimiviridae</taxon>
        <taxon>Klosneuvirinae</taxon>
        <taxon>Klosneuvirus</taxon>
    </lineage>
</organism>
<name>A0A1V0SIR4_9VIRU</name>
<keyword evidence="1" id="KW-0479">Metal-binding</keyword>
<dbReference type="GO" id="GO:0008270">
    <property type="term" value="F:zinc ion binding"/>
    <property type="evidence" value="ECO:0007669"/>
    <property type="project" value="UniProtKB-KW"/>
</dbReference>
<dbReference type="PROSITE" id="PS50089">
    <property type="entry name" value="ZF_RING_2"/>
    <property type="match status" value="1"/>
</dbReference>
<dbReference type="Gene3D" id="3.30.40.10">
    <property type="entry name" value="Zinc/RING finger domain, C3HC4 (zinc finger)"/>
    <property type="match status" value="1"/>
</dbReference>
<protein>
    <recommendedName>
        <fullName evidence="5">RING-type domain-containing protein</fullName>
    </recommendedName>
</protein>
<evidence type="ECO:0000313" key="6">
    <source>
        <dbReference type="EMBL" id="ARF11534.1"/>
    </source>
</evidence>
<feature type="domain" description="RING-type" evidence="5">
    <location>
        <begin position="33"/>
        <end position="75"/>
    </location>
</feature>
<dbReference type="EMBL" id="KY684108">
    <property type="protein sequence ID" value="ARF11534.1"/>
    <property type="molecule type" value="Genomic_DNA"/>
</dbReference>
<evidence type="ECO:0000256" key="2">
    <source>
        <dbReference type="ARBA" id="ARBA00022771"/>
    </source>
</evidence>